<dbReference type="Proteomes" id="UP001165060">
    <property type="component" value="Unassembled WGS sequence"/>
</dbReference>
<dbReference type="EMBL" id="BRYB01000479">
    <property type="protein sequence ID" value="GMI30896.1"/>
    <property type="molecule type" value="Genomic_DNA"/>
</dbReference>
<proteinExistence type="inferred from homology"/>
<dbReference type="SUPFAM" id="SSF51735">
    <property type="entry name" value="NAD(P)-binding Rossmann-fold domains"/>
    <property type="match status" value="1"/>
</dbReference>
<dbReference type="Gene3D" id="3.40.50.720">
    <property type="entry name" value="NAD(P)-binding Rossmann-like Domain"/>
    <property type="match status" value="1"/>
</dbReference>
<dbReference type="PROSITE" id="PS00061">
    <property type="entry name" value="ADH_SHORT"/>
    <property type="match status" value="1"/>
</dbReference>
<dbReference type="PRINTS" id="PR00080">
    <property type="entry name" value="SDRFAMILY"/>
</dbReference>
<organism evidence="3 4">
    <name type="scientific">Tetraparma gracilis</name>
    <dbReference type="NCBI Taxonomy" id="2962635"/>
    <lineage>
        <taxon>Eukaryota</taxon>
        <taxon>Sar</taxon>
        <taxon>Stramenopiles</taxon>
        <taxon>Ochrophyta</taxon>
        <taxon>Bolidophyceae</taxon>
        <taxon>Parmales</taxon>
        <taxon>Triparmaceae</taxon>
        <taxon>Tetraparma</taxon>
    </lineage>
</organism>
<evidence type="ECO:0008006" key="5">
    <source>
        <dbReference type="Google" id="ProtNLM"/>
    </source>
</evidence>
<dbReference type="InterPro" id="IPR002347">
    <property type="entry name" value="SDR_fam"/>
</dbReference>
<evidence type="ECO:0000256" key="1">
    <source>
        <dbReference type="ARBA" id="ARBA00023002"/>
    </source>
</evidence>
<protein>
    <recommendedName>
        <fullName evidence="5">3-hydroxyacyl-CoA dehydrogenase</fullName>
    </recommendedName>
</protein>
<dbReference type="InterPro" id="IPR020904">
    <property type="entry name" value="Sc_DH/Rdtase_CS"/>
</dbReference>
<dbReference type="PANTHER" id="PTHR43658:SF8">
    <property type="entry name" value="17-BETA-HYDROXYSTEROID DEHYDROGENASE 14-RELATED"/>
    <property type="match status" value="1"/>
</dbReference>
<keyword evidence="4" id="KW-1185">Reference proteome</keyword>
<dbReference type="PRINTS" id="PR00081">
    <property type="entry name" value="GDHRDH"/>
</dbReference>
<keyword evidence="1" id="KW-0560">Oxidoreductase</keyword>
<gene>
    <name evidence="3" type="ORF">TeGR_g7240</name>
</gene>
<reference evidence="3 4" key="1">
    <citation type="journal article" date="2023" name="Commun. Biol.">
        <title>Genome analysis of Parmales, the sister group of diatoms, reveals the evolutionary specialization of diatoms from phago-mixotrophs to photoautotrophs.</title>
        <authorList>
            <person name="Ban H."/>
            <person name="Sato S."/>
            <person name="Yoshikawa S."/>
            <person name="Yamada K."/>
            <person name="Nakamura Y."/>
            <person name="Ichinomiya M."/>
            <person name="Sato N."/>
            <person name="Blanc-Mathieu R."/>
            <person name="Endo H."/>
            <person name="Kuwata A."/>
            <person name="Ogata H."/>
        </authorList>
    </citation>
    <scope>NUCLEOTIDE SEQUENCE [LARGE SCALE GENOMIC DNA]</scope>
</reference>
<comment type="similarity">
    <text evidence="2">Belongs to the short-chain dehydrogenases/reductases (SDR) family.</text>
</comment>
<comment type="caution">
    <text evidence="3">The sequence shown here is derived from an EMBL/GenBank/DDBJ whole genome shotgun (WGS) entry which is preliminary data.</text>
</comment>
<dbReference type="PANTHER" id="PTHR43658">
    <property type="entry name" value="SHORT-CHAIN DEHYDROGENASE/REDUCTASE"/>
    <property type="match status" value="1"/>
</dbReference>
<evidence type="ECO:0000313" key="3">
    <source>
        <dbReference type="EMBL" id="GMI30896.1"/>
    </source>
</evidence>
<dbReference type="Pfam" id="PF00106">
    <property type="entry name" value="adh_short"/>
    <property type="match status" value="1"/>
</dbReference>
<accession>A0ABQ6MRE3</accession>
<sequence>MVTGGASGLGRATAAHIARSGGRVMVADLPGQSGLADEMISEFGADKVKFAACDVTSEEDVSGALAAMKAADWSINASVSCAGIAVAAKTLSKKGPHDLKMFSTVIKVNTIGTFNVARLAAEAMAANEADANGQRGVIINTASIAAMDGQIGQVAYASSKGAITAMTLPIARDLAPNGIRCMTVAPGLFLTPLLEKLPEKVQHHLGSQIPCPNRLGDPAEFGQLVGSIITNPMLNGETIRLDGAYRMPP</sequence>
<evidence type="ECO:0000313" key="4">
    <source>
        <dbReference type="Proteomes" id="UP001165060"/>
    </source>
</evidence>
<evidence type="ECO:0000256" key="2">
    <source>
        <dbReference type="RuleBase" id="RU000363"/>
    </source>
</evidence>
<name>A0ABQ6MRE3_9STRA</name>
<dbReference type="InterPro" id="IPR036291">
    <property type="entry name" value="NAD(P)-bd_dom_sf"/>
</dbReference>